<dbReference type="AlphaFoldDB" id="A0A409YJM1"/>
<feature type="domain" description="SAM" evidence="6">
    <location>
        <begin position="394"/>
        <end position="457"/>
    </location>
</feature>
<dbReference type="Gene3D" id="3.10.20.90">
    <property type="entry name" value="Phosphatidylinositol 3-kinase Catalytic Subunit, Chain A, domain 1"/>
    <property type="match status" value="1"/>
</dbReference>
<dbReference type="Pfam" id="PF00018">
    <property type="entry name" value="SH3_1"/>
    <property type="match status" value="2"/>
</dbReference>
<dbReference type="SUPFAM" id="SSF50044">
    <property type="entry name" value="SH3-domain"/>
    <property type="match status" value="2"/>
</dbReference>
<evidence type="ECO:0000256" key="2">
    <source>
        <dbReference type="PROSITE-ProRule" id="PRU00192"/>
    </source>
</evidence>
<dbReference type="Gene3D" id="2.30.30.40">
    <property type="entry name" value="SH3 Domains"/>
    <property type="match status" value="2"/>
</dbReference>
<gene>
    <name evidence="8" type="ORF">CVT26_008050</name>
</gene>
<dbReference type="GO" id="GO:0007165">
    <property type="term" value="P:signal transduction"/>
    <property type="evidence" value="ECO:0007669"/>
    <property type="project" value="InterPro"/>
</dbReference>
<dbReference type="SMART" id="SM00326">
    <property type="entry name" value="SH3"/>
    <property type="match status" value="2"/>
</dbReference>
<dbReference type="CDD" id="cd09533">
    <property type="entry name" value="SAM_Ste50-like_fungal"/>
    <property type="match status" value="1"/>
</dbReference>
<feature type="domain" description="SH3" evidence="5">
    <location>
        <begin position="950"/>
        <end position="1010"/>
    </location>
</feature>
<protein>
    <recommendedName>
        <fullName evidence="10">Protein kinase regulator</fullName>
    </recommendedName>
</protein>
<evidence type="ECO:0008006" key="10">
    <source>
        <dbReference type="Google" id="ProtNLM"/>
    </source>
</evidence>
<dbReference type="InterPro" id="IPR036028">
    <property type="entry name" value="SH3-like_dom_sf"/>
</dbReference>
<feature type="region of interest" description="Disordered" evidence="4">
    <location>
        <begin position="171"/>
        <end position="224"/>
    </location>
</feature>
<evidence type="ECO:0000256" key="1">
    <source>
        <dbReference type="ARBA" id="ARBA00022443"/>
    </source>
</evidence>
<keyword evidence="1 2" id="KW-0728">SH3 domain</keyword>
<feature type="compositionally biased region" description="Polar residues" evidence="4">
    <location>
        <begin position="172"/>
        <end position="181"/>
    </location>
</feature>
<dbReference type="InterPro" id="IPR013761">
    <property type="entry name" value="SAM/pointed_sf"/>
</dbReference>
<feature type="coiled-coil region" evidence="3">
    <location>
        <begin position="482"/>
        <end position="509"/>
    </location>
</feature>
<evidence type="ECO:0000259" key="5">
    <source>
        <dbReference type="PROSITE" id="PS50002"/>
    </source>
</evidence>
<dbReference type="SMART" id="SM00314">
    <property type="entry name" value="RA"/>
    <property type="match status" value="2"/>
</dbReference>
<dbReference type="CDD" id="cd01786">
    <property type="entry name" value="RA_STE50"/>
    <property type="match status" value="1"/>
</dbReference>
<reference evidence="8 9" key="1">
    <citation type="journal article" date="2018" name="Evol. Lett.">
        <title>Horizontal gene cluster transfer increased hallucinogenic mushroom diversity.</title>
        <authorList>
            <person name="Reynolds H.T."/>
            <person name="Vijayakumar V."/>
            <person name="Gluck-Thaler E."/>
            <person name="Korotkin H.B."/>
            <person name="Matheny P.B."/>
            <person name="Slot J.C."/>
        </authorList>
    </citation>
    <scope>NUCLEOTIDE SEQUENCE [LARGE SCALE GENOMIC DNA]</scope>
    <source>
        <strain evidence="8 9">SRW20</strain>
    </source>
</reference>
<dbReference type="InParanoid" id="A0A409YJM1"/>
<dbReference type="InterPro" id="IPR001660">
    <property type="entry name" value="SAM"/>
</dbReference>
<keyword evidence="3" id="KW-0175">Coiled coil</keyword>
<organism evidence="8 9">
    <name type="scientific">Gymnopilus dilepis</name>
    <dbReference type="NCBI Taxonomy" id="231916"/>
    <lineage>
        <taxon>Eukaryota</taxon>
        <taxon>Fungi</taxon>
        <taxon>Dikarya</taxon>
        <taxon>Basidiomycota</taxon>
        <taxon>Agaricomycotina</taxon>
        <taxon>Agaricomycetes</taxon>
        <taxon>Agaricomycetidae</taxon>
        <taxon>Agaricales</taxon>
        <taxon>Agaricineae</taxon>
        <taxon>Hymenogastraceae</taxon>
        <taxon>Gymnopilus</taxon>
    </lineage>
</organism>
<feature type="compositionally biased region" description="Polar residues" evidence="4">
    <location>
        <begin position="714"/>
        <end position="729"/>
    </location>
</feature>
<evidence type="ECO:0000259" key="6">
    <source>
        <dbReference type="PROSITE" id="PS50105"/>
    </source>
</evidence>
<dbReference type="SMART" id="SM00454">
    <property type="entry name" value="SAM"/>
    <property type="match status" value="2"/>
</dbReference>
<dbReference type="OrthoDB" id="8883818at2759"/>
<evidence type="ECO:0000259" key="7">
    <source>
        <dbReference type="PROSITE" id="PS50200"/>
    </source>
</evidence>
<feature type="compositionally biased region" description="Polar residues" evidence="4">
    <location>
        <begin position="804"/>
        <end position="831"/>
    </location>
</feature>
<dbReference type="SUPFAM" id="SSF54236">
    <property type="entry name" value="Ubiquitin-like"/>
    <property type="match status" value="2"/>
</dbReference>
<feature type="region of interest" description="Disordered" evidence="4">
    <location>
        <begin position="714"/>
        <end position="779"/>
    </location>
</feature>
<dbReference type="Pfam" id="PF00788">
    <property type="entry name" value="RA"/>
    <property type="match status" value="2"/>
</dbReference>
<dbReference type="InterPro" id="IPR029071">
    <property type="entry name" value="Ubiquitin-like_domsf"/>
</dbReference>
<dbReference type="STRING" id="231916.A0A409YJM1"/>
<dbReference type="CDD" id="cd00174">
    <property type="entry name" value="SH3"/>
    <property type="match status" value="2"/>
</dbReference>
<dbReference type="Pfam" id="PF00536">
    <property type="entry name" value="SAM_1"/>
    <property type="match status" value="2"/>
</dbReference>
<feature type="region of interest" description="Disordered" evidence="4">
    <location>
        <begin position="1015"/>
        <end position="1036"/>
    </location>
</feature>
<keyword evidence="9" id="KW-1185">Reference proteome</keyword>
<feature type="domain" description="SH3" evidence="5">
    <location>
        <begin position="844"/>
        <end position="913"/>
    </location>
</feature>
<dbReference type="PROSITE" id="PS50105">
    <property type="entry name" value="SAM_DOMAIN"/>
    <property type="match status" value="2"/>
</dbReference>
<feature type="region of interest" description="Disordered" evidence="4">
    <location>
        <begin position="521"/>
        <end position="608"/>
    </location>
</feature>
<evidence type="ECO:0000256" key="4">
    <source>
        <dbReference type="SAM" id="MobiDB-lite"/>
    </source>
</evidence>
<dbReference type="PROSITE" id="PS50002">
    <property type="entry name" value="SH3"/>
    <property type="match status" value="2"/>
</dbReference>
<dbReference type="Proteomes" id="UP000284706">
    <property type="component" value="Unassembled WGS sequence"/>
</dbReference>
<dbReference type="PANTHER" id="PTHR12573">
    <property type="entry name" value="AT09986P-RELATED"/>
    <property type="match status" value="1"/>
</dbReference>
<dbReference type="SUPFAM" id="SSF47769">
    <property type="entry name" value="SAM/Pointed domain"/>
    <property type="match status" value="2"/>
</dbReference>
<dbReference type="PROSITE" id="PS50200">
    <property type="entry name" value="RA"/>
    <property type="match status" value="2"/>
</dbReference>
<feature type="compositionally biased region" description="Polar residues" evidence="4">
    <location>
        <begin position="742"/>
        <end position="754"/>
    </location>
</feature>
<feature type="domain" description="Ras-associating" evidence="7">
    <location>
        <begin position="236"/>
        <end position="300"/>
    </location>
</feature>
<feature type="region of interest" description="Disordered" evidence="4">
    <location>
        <begin position="292"/>
        <end position="344"/>
    </location>
</feature>
<dbReference type="PANTHER" id="PTHR12573:SF4">
    <property type="entry name" value="AT09986P-RELATED"/>
    <property type="match status" value="1"/>
</dbReference>
<feature type="compositionally biased region" description="Polar residues" evidence="4">
    <location>
        <begin position="521"/>
        <end position="535"/>
    </location>
</feature>
<feature type="domain" description="Ras-associating" evidence="7">
    <location>
        <begin position="610"/>
        <end position="687"/>
    </location>
</feature>
<feature type="compositionally biased region" description="Polar residues" evidence="4">
    <location>
        <begin position="203"/>
        <end position="222"/>
    </location>
</feature>
<comment type="caution">
    <text evidence="8">The sequence shown here is derived from an EMBL/GenBank/DDBJ whole genome shotgun (WGS) entry which is preliminary data.</text>
</comment>
<dbReference type="InterPro" id="IPR001452">
    <property type="entry name" value="SH3_domain"/>
</dbReference>
<feature type="region of interest" description="Disordered" evidence="4">
    <location>
        <begin position="804"/>
        <end position="840"/>
    </location>
</feature>
<dbReference type="InterPro" id="IPR000159">
    <property type="entry name" value="RA_dom"/>
</dbReference>
<feature type="domain" description="SAM" evidence="6">
    <location>
        <begin position="14"/>
        <end position="77"/>
    </location>
</feature>
<sequence>MGSRVLDDKHVLDWDEEDVQGWFAGLGYPQYQQELRENNIRGDTLCMLDAEALVSLGVKTVGQRLSILKSIYNLKVAHGMPLNEDDYVPPSLASGDHVSVEVIHSSVKDQGMSFMASGIYLSLLKLWLANRIRALEENNRLLSLSLQSFAEEIAKLHSAITVSEATPKASYKQPSFLQSKPSTDDGLPPSIARKTRTDDVQQPVEQLSASQKSADTPATGNVSYPKLSLEDPTWKVLPAALKKHDVPQGFWQDYAMFISYGPSGNRAKRRLEPDEKPLYLFKKLKETGHNPAFLLKNLKERESRTPGPELESQREGKSYHTPPGTSKSQLSLYPSPPPSRSTSSLSIDPLYSGPFVGHLLWISVSHNLLCVLSVLHVASSIMDGLPADRHILDWDETDVHNWLSSLGYPQYESQIREHKIQGDSLCDLDADGLKSLGIATIGQRLAILKHIYQVKLAHSVPIYDYHYVPPSEAPERVENINLEKLHTIVKDQAQRLRVLEEENRHLSSTLHSFVEEVNNIRSSGRSDDPSNTLRRQPSFKWAQFKPQKSPTKDAMESPHPSPQRVEHDTGSHTRNGASSTVAGSSVEKPRSGQSLETPKPGRQESSDNLKSFKVSLEDPTWKVLPAALKKYRINNDNWQSYAMFICYGPSGNRIERCLSYDEKPLLLFQKLKDAKKNPVFMLKHIKDIRSPIAVAQQKHAARKASSVILQETTVTNATQGHQKQPSTSRTVHRPPKLEVQDLSASTPTLSTGLSPQPGWPEGSMVSPSPAGEGSRSEEMNIAPGSAASHLSTSTAYTAMSGSTLVAQHNSTTSRESSATKVNENNAEQSSGGAAVREMPPASTNGVSYAVAIYPYMAEQDDEFDVVVGDTFVILSRARGWWVVQRDPTGSGIVDTDIVKQGWVPAGCLLETKVPVASAIAEATAAKQGSGSPPATPSVSKTPILPLSIISTSFPGIALMDYKKKGDEELDLVKDDALRVFKRYNHWSYAVKEVGGDRGWVPSWFIGKVSPSGVGPVTPNSGIPPPTSSPEDSQNNQVSPMSVLMVADIDIIVDNM</sequence>
<evidence type="ECO:0000313" key="8">
    <source>
        <dbReference type="EMBL" id="PPR03202.1"/>
    </source>
</evidence>
<feature type="compositionally biased region" description="Polar residues" evidence="4">
    <location>
        <begin position="572"/>
        <end position="583"/>
    </location>
</feature>
<evidence type="ECO:0000313" key="9">
    <source>
        <dbReference type="Proteomes" id="UP000284706"/>
    </source>
</evidence>
<proteinExistence type="predicted"/>
<accession>A0A409YJM1</accession>
<dbReference type="Gene3D" id="1.10.150.50">
    <property type="entry name" value="Transcription Factor, Ets-1"/>
    <property type="match status" value="2"/>
</dbReference>
<dbReference type="EMBL" id="NHYE01000764">
    <property type="protein sequence ID" value="PPR03202.1"/>
    <property type="molecule type" value="Genomic_DNA"/>
</dbReference>
<evidence type="ECO:0000256" key="3">
    <source>
        <dbReference type="SAM" id="Coils"/>
    </source>
</evidence>
<name>A0A409YJM1_9AGAR</name>